<dbReference type="GO" id="GO:0003743">
    <property type="term" value="F:translation initiation factor activity"/>
    <property type="evidence" value="ECO:0007669"/>
    <property type="project" value="UniProtKB-UniRule"/>
</dbReference>
<evidence type="ECO:0000256" key="3">
    <source>
        <dbReference type="ARBA" id="ARBA00022917"/>
    </source>
</evidence>
<evidence type="ECO:0000256" key="4">
    <source>
        <dbReference type="HAMAP-Rule" id="MF_03009"/>
    </source>
</evidence>
<reference evidence="8" key="2">
    <citation type="submission" date="2020-04" db="EMBL/GenBank/DDBJ databases">
        <authorList>
            <consortium name="NCBI Genome Project"/>
        </authorList>
    </citation>
    <scope>NUCLEOTIDE SEQUENCE</scope>
    <source>
        <strain evidence="8">CBS 781.70</strain>
    </source>
</reference>
<evidence type="ECO:0000256" key="5">
    <source>
        <dbReference type="SAM" id="MobiDB-lite"/>
    </source>
</evidence>
<dbReference type="RefSeq" id="XP_033537326.1">
    <property type="nucleotide sequence ID" value="XM_033678779.1"/>
</dbReference>
<name>A0A6G1GC72_9PEZI</name>
<dbReference type="Gene3D" id="1.10.246.60">
    <property type="entry name" value="Eukaryotic translation initiation factor 3 like domains"/>
    <property type="match status" value="1"/>
</dbReference>
<dbReference type="InterPro" id="IPR023194">
    <property type="entry name" value="eIF3-like_dom_sf"/>
</dbReference>
<dbReference type="PANTHER" id="PTHR21681:SF0">
    <property type="entry name" value="EUKARYOTIC TRANSLATION INITIATION FACTOR 3 SUBUNIT J"/>
    <property type="match status" value="1"/>
</dbReference>
<proteinExistence type="inferred from homology"/>
<keyword evidence="1 4" id="KW-0963">Cytoplasm</keyword>
<dbReference type="GO" id="GO:0005852">
    <property type="term" value="C:eukaryotic translation initiation factor 3 complex"/>
    <property type="evidence" value="ECO:0007669"/>
    <property type="project" value="UniProtKB-UniRule"/>
</dbReference>
<keyword evidence="7" id="KW-1185">Reference proteome</keyword>
<dbReference type="PANTHER" id="PTHR21681">
    <property type="entry name" value="EUKARYOTIC TRANSLATION INITIATION FACTOR 3 SUBUNIT J"/>
    <property type="match status" value="1"/>
</dbReference>
<feature type="compositionally biased region" description="Basic and acidic residues" evidence="5">
    <location>
        <begin position="222"/>
        <end position="233"/>
    </location>
</feature>
<feature type="region of interest" description="Disordered" evidence="5">
    <location>
        <begin position="222"/>
        <end position="245"/>
    </location>
</feature>
<gene>
    <name evidence="4" type="primary">HCR1</name>
    <name evidence="6 8" type="ORF">P152DRAFT_455412</name>
</gene>
<dbReference type="HAMAP" id="MF_03009">
    <property type="entry name" value="eIF3j"/>
    <property type="match status" value="1"/>
</dbReference>
<dbReference type="InterPro" id="IPR013906">
    <property type="entry name" value="eIF3j"/>
</dbReference>
<dbReference type="GO" id="GO:0016282">
    <property type="term" value="C:eukaryotic 43S preinitiation complex"/>
    <property type="evidence" value="ECO:0007669"/>
    <property type="project" value="UniProtKB-UniRule"/>
</dbReference>
<evidence type="ECO:0000256" key="1">
    <source>
        <dbReference type="ARBA" id="ARBA00022490"/>
    </source>
</evidence>
<accession>A0A6G1GC72</accession>
<dbReference type="Proteomes" id="UP000504638">
    <property type="component" value="Unplaced"/>
</dbReference>
<reference evidence="8" key="3">
    <citation type="submission" date="2025-04" db="UniProtKB">
        <authorList>
            <consortium name="RefSeq"/>
        </authorList>
    </citation>
    <scope>IDENTIFICATION</scope>
    <source>
        <strain evidence="8">CBS 781.70</strain>
    </source>
</reference>
<dbReference type="GO" id="GO:0033290">
    <property type="term" value="C:eukaryotic 48S preinitiation complex"/>
    <property type="evidence" value="ECO:0007669"/>
    <property type="project" value="UniProtKB-UniRule"/>
</dbReference>
<comment type="subunit">
    <text evidence="4">Component of the eukaryotic translation initiation factor 3 (eIF-3) complex.</text>
</comment>
<sequence>MPPSKWDDEDEESTPPTSPPPIARRSKFDDEEEDSDVLESWSAAEDSEVEREKEKKAAELKAKADAEAKAKHKSKTQRIEERQREKQRQRELEEETSDSDEDELDRRARLKQAQIDADLRNAQDLFADVAVSSNRGGKHITVPDASNPTNSIDLSSMPLFNPHTKDQFAKMREALVPLVSANSKKPQYPLFMPEFVKGICKDMSSDQIKKAASALSTLSNEKLKQEKAADKGGKKTKVKAKATLSAGRDISTRADTTLYDDDGLDDGDFM</sequence>
<keyword evidence="2 4" id="KW-0396">Initiation factor</keyword>
<evidence type="ECO:0000313" key="6">
    <source>
        <dbReference type="EMBL" id="KAF1815695.1"/>
    </source>
</evidence>
<dbReference type="GO" id="GO:0001732">
    <property type="term" value="P:formation of cytoplasmic translation initiation complex"/>
    <property type="evidence" value="ECO:0007669"/>
    <property type="project" value="UniProtKB-UniRule"/>
</dbReference>
<keyword evidence="3 4" id="KW-0648">Protein biosynthesis</keyword>
<dbReference type="AlphaFoldDB" id="A0A6G1GC72"/>
<dbReference type="EMBL" id="ML975151">
    <property type="protein sequence ID" value="KAF1815695.1"/>
    <property type="molecule type" value="Genomic_DNA"/>
</dbReference>
<comment type="function">
    <text evidence="4">Component of the eukaryotic translation initiation factor 3 (eIF-3) complex, which is involved in protein synthesis of a specialized repertoire of mRNAs and, together with other initiation factors, stimulates binding of mRNA and methionyl-tRNAi to the 40S ribosome. The eIF-3 complex specifically targets and initiates translation of a subset of mRNAs involved in cell proliferation.</text>
</comment>
<evidence type="ECO:0000256" key="2">
    <source>
        <dbReference type="ARBA" id="ARBA00022540"/>
    </source>
</evidence>
<comment type="similarity">
    <text evidence="4">Belongs to the eIF-3 subunit J family.</text>
</comment>
<organism evidence="6">
    <name type="scientific">Eremomyces bilateralis CBS 781.70</name>
    <dbReference type="NCBI Taxonomy" id="1392243"/>
    <lineage>
        <taxon>Eukaryota</taxon>
        <taxon>Fungi</taxon>
        <taxon>Dikarya</taxon>
        <taxon>Ascomycota</taxon>
        <taxon>Pezizomycotina</taxon>
        <taxon>Dothideomycetes</taxon>
        <taxon>Dothideomycetes incertae sedis</taxon>
        <taxon>Eremomycetales</taxon>
        <taxon>Eremomycetaceae</taxon>
        <taxon>Eremomyces</taxon>
    </lineage>
</organism>
<feature type="compositionally biased region" description="Basic and acidic residues" evidence="5">
    <location>
        <begin position="50"/>
        <end position="69"/>
    </location>
</feature>
<feature type="compositionally biased region" description="Acidic residues" evidence="5">
    <location>
        <begin position="92"/>
        <end position="103"/>
    </location>
</feature>
<feature type="compositionally biased region" description="Basic and acidic residues" evidence="5">
    <location>
        <begin position="77"/>
        <end position="91"/>
    </location>
</feature>
<dbReference type="OrthoDB" id="20381at2759"/>
<comment type="subcellular location">
    <subcellularLocation>
        <location evidence="4">Cytoplasm</location>
    </subcellularLocation>
</comment>
<feature type="region of interest" description="Disordered" evidence="5">
    <location>
        <begin position="1"/>
        <end position="109"/>
    </location>
</feature>
<dbReference type="Pfam" id="PF08597">
    <property type="entry name" value="eIF3_subunit"/>
    <property type="match status" value="1"/>
</dbReference>
<reference evidence="6 8" key="1">
    <citation type="submission" date="2020-01" db="EMBL/GenBank/DDBJ databases">
        <authorList>
            <consortium name="DOE Joint Genome Institute"/>
            <person name="Haridas S."/>
            <person name="Albert R."/>
            <person name="Binder M."/>
            <person name="Bloem J."/>
            <person name="Labutti K."/>
            <person name="Salamov A."/>
            <person name="Andreopoulos B."/>
            <person name="Baker S.E."/>
            <person name="Barry K."/>
            <person name="Bills G."/>
            <person name="Bluhm B.H."/>
            <person name="Cannon C."/>
            <person name="Castanera R."/>
            <person name="Culley D.E."/>
            <person name="Daum C."/>
            <person name="Ezra D."/>
            <person name="Gonzalez J.B."/>
            <person name="Henrissat B."/>
            <person name="Kuo A."/>
            <person name="Liang C."/>
            <person name="Lipzen A."/>
            <person name="Lutzoni F."/>
            <person name="Magnuson J."/>
            <person name="Mondo S."/>
            <person name="Nolan M."/>
            <person name="Ohm R."/>
            <person name="Pangilinan J."/>
            <person name="Park H.-J."/>
            <person name="Ramirez L."/>
            <person name="Alfaro M."/>
            <person name="Sun H."/>
            <person name="Tritt A."/>
            <person name="Yoshinaga Y."/>
            <person name="Zwiers L.-H."/>
            <person name="Turgeon B.G."/>
            <person name="Goodwin S.B."/>
            <person name="Spatafora J.W."/>
            <person name="Crous P.W."/>
            <person name="Grigoriev I.V."/>
        </authorList>
    </citation>
    <scope>NUCLEOTIDE SEQUENCE</scope>
    <source>
        <strain evidence="6 8">CBS 781.70</strain>
    </source>
</reference>
<evidence type="ECO:0000313" key="7">
    <source>
        <dbReference type="Proteomes" id="UP000504638"/>
    </source>
</evidence>
<protein>
    <recommendedName>
        <fullName evidence="4">Eukaryotic translation initiation factor 3 subunit J</fullName>
        <shortName evidence="4">eIF3j</shortName>
    </recommendedName>
    <alternativeName>
        <fullName evidence="4">Eukaryotic translation initiation factor 3 30 kDa subunit homolog</fullName>
        <shortName evidence="4">eIF-3 30 kDa subunit homolog</shortName>
    </alternativeName>
</protein>
<evidence type="ECO:0000313" key="8">
    <source>
        <dbReference type="RefSeq" id="XP_033537326.1"/>
    </source>
</evidence>